<accession>A0A9P1D7V0</accession>
<dbReference type="EMBL" id="CAMXCT010003301">
    <property type="protein sequence ID" value="CAI4003601.1"/>
    <property type="molecule type" value="Genomic_DNA"/>
</dbReference>
<evidence type="ECO:0000256" key="1">
    <source>
        <dbReference type="SAM" id="MobiDB-lite"/>
    </source>
</evidence>
<feature type="compositionally biased region" description="Polar residues" evidence="1">
    <location>
        <begin position="111"/>
        <end position="136"/>
    </location>
</feature>
<protein>
    <submittedName>
        <fullName evidence="2">Uncharacterized protein</fullName>
    </submittedName>
</protein>
<comment type="caution">
    <text evidence="2">The sequence shown here is derived from an EMBL/GenBank/DDBJ whole genome shotgun (WGS) entry which is preliminary data.</text>
</comment>
<feature type="compositionally biased region" description="Basic and acidic residues" evidence="1">
    <location>
        <begin position="320"/>
        <end position="332"/>
    </location>
</feature>
<feature type="region of interest" description="Disordered" evidence="1">
    <location>
        <begin position="1"/>
        <end position="75"/>
    </location>
</feature>
<evidence type="ECO:0000313" key="3">
    <source>
        <dbReference type="EMBL" id="CAL4790913.1"/>
    </source>
</evidence>
<keyword evidence="4" id="KW-1185">Reference proteome</keyword>
<feature type="compositionally biased region" description="Basic and acidic residues" evidence="1">
    <location>
        <begin position="1"/>
        <end position="12"/>
    </location>
</feature>
<gene>
    <name evidence="2" type="ORF">C1SCF055_LOCUS29456</name>
</gene>
<proteinExistence type="predicted"/>
<reference evidence="3 4" key="2">
    <citation type="submission" date="2024-05" db="EMBL/GenBank/DDBJ databases">
        <authorList>
            <person name="Chen Y."/>
            <person name="Shah S."/>
            <person name="Dougan E. K."/>
            <person name="Thang M."/>
            <person name="Chan C."/>
        </authorList>
    </citation>
    <scope>NUCLEOTIDE SEQUENCE [LARGE SCALE GENOMIC DNA]</scope>
</reference>
<feature type="compositionally biased region" description="Basic and acidic residues" evidence="1">
    <location>
        <begin position="348"/>
        <end position="365"/>
    </location>
</feature>
<dbReference type="EMBL" id="CAMXCT020003301">
    <property type="protein sequence ID" value="CAL1156976.1"/>
    <property type="molecule type" value="Genomic_DNA"/>
</dbReference>
<organism evidence="2">
    <name type="scientific">Cladocopium goreaui</name>
    <dbReference type="NCBI Taxonomy" id="2562237"/>
    <lineage>
        <taxon>Eukaryota</taxon>
        <taxon>Sar</taxon>
        <taxon>Alveolata</taxon>
        <taxon>Dinophyceae</taxon>
        <taxon>Suessiales</taxon>
        <taxon>Symbiodiniaceae</taxon>
        <taxon>Cladocopium</taxon>
    </lineage>
</organism>
<evidence type="ECO:0000313" key="4">
    <source>
        <dbReference type="Proteomes" id="UP001152797"/>
    </source>
</evidence>
<evidence type="ECO:0000313" key="2">
    <source>
        <dbReference type="EMBL" id="CAI4003601.1"/>
    </source>
</evidence>
<feature type="region of interest" description="Disordered" evidence="1">
    <location>
        <begin position="108"/>
        <end position="138"/>
    </location>
</feature>
<reference evidence="2" key="1">
    <citation type="submission" date="2022-10" db="EMBL/GenBank/DDBJ databases">
        <authorList>
            <person name="Chen Y."/>
            <person name="Dougan E. K."/>
            <person name="Chan C."/>
            <person name="Rhodes N."/>
            <person name="Thang M."/>
        </authorList>
    </citation>
    <scope>NUCLEOTIDE SEQUENCE</scope>
</reference>
<feature type="compositionally biased region" description="Low complexity" evidence="1">
    <location>
        <begin position="461"/>
        <end position="470"/>
    </location>
</feature>
<sequence length="483" mass="52233">MSPRESENKTGESEELASPSIAPTLEDADGDHQPKGEVPPTSVPTTQHVEESPGTKVRAPTHHVEGIPAPEVGAPVPSPSLCAETPAEGVKTAAAVPVVATPCRGGAKPSLSPQFSLGEDSNQALGVSSPATTASSEDLYRPVPGELRLSQNAINLRMHRATKIDSRGNCKVGDENRKQFHTKKGKLRLQQIFQSCGYNDVFVMEVELIQEDLLANDLTIEGEYMSEDAMKTVWGWSERDRYQDDVTLYWAETAVKASQKRRSTSSMKRKLAWQEEGSGADLAAFDQPMCLGGPGDKRGRDFVAKVDSSADGAKPSKKGNKNDRVKKPKSDEGSTDESSDLEVSSTECKARAAESRAKKEREKAGLPEAKLQKGLARFEAAQNLTQLQDAMKSKLISVMADLRSHGQSIDSIYTQGVVNGFSELAVESMNLEYRMRPVLPKPAASAPEKPVRRESARSARQKAAAKAAPKAKADAKAKTRPKK</sequence>
<dbReference type="EMBL" id="CAMXCT030003301">
    <property type="protein sequence ID" value="CAL4790913.1"/>
    <property type="molecule type" value="Genomic_DNA"/>
</dbReference>
<name>A0A9P1D7V0_9DINO</name>
<dbReference type="AlphaFoldDB" id="A0A9P1D7V0"/>
<dbReference type="Proteomes" id="UP001152797">
    <property type="component" value="Unassembled WGS sequence"/>
</dbReference>
<feature type="region of interest" description="Disordered" evidence="1">
    <location>
        <begin position="306"/>
        <end position="372"/>
    </location>
</feature>
<feature type="region of interest" description="Disordered" evidence="1">
    <location>
        <begin position="439"/>
        <end position="483"/>
    </location>
</feature>